<dbReference type="InterPro" id="IPR013762">
    <property type="entry name" value="Integrase-like_cat_sf"/>
</dbReference>
<dbReference type="InterPro" id="IPR044068">
    <property type="entry name" value="CB"/>
</dbReference>
<dbReference type="EMBL" id="NWTC01000022">
    <property type="protein sequence ID" value="PDT45330.1"/>
    <property type="molecule type" value="Genomic_DNA"/>
</dbReference>
<dbReference type="GO" id="GO:0015074">
    <property type="term" value="P:DNA integration"/>
    <property type="evidence" value="ECO:0007669"/>
    <property type="project" value="UniProtKB-KW"/>
</dbReference>
<dbReference type="SUPFAM" id="SSF56349">
    <property type="entry name" value="DNA breaking-rejoining enzymes"/>
    <property type="match status" value="1"/>
</dbReference>
<comment type="similarity">
    <text evidence="1">Belongs to the 'phage' integrase family.</text>
</comment>
<evidence type="ECO:0000256" key="1">
    <source>
        <dbReference type="ARBA" id="ARBA00008857"/>
    </source>
</evidence>
<dbReference type="InterPro" id="IPR050090">
    <property type="entry name" value="Tyrosine_recombinase_XerCD"/>
</dbReference>
<evidence type="ECO:0000313" key="8">
    <source>
        <dbReference type="EMBL" id="PDT45330.1"/>
    </source>
</evidence>
<name>A0A2A6LSS0_RHIFR</name>
<dbReference type="InterPro" id="IPR010998">
    <property type="entry name" value="Integrase_recombinase_N"/>
</dbReference>
<dbReference type="PANTHER" id="PTHR30349">
    <property type="entry name" value="PHAGE INTEGRASE-RELATED"/>
    <property type="match status" value="1"/>
</dbReference>
<evidence type="ECO:0000256" key="5">
    <source>
        <dbReference type="PROSITE-ProRule" id="PRU01248"/>
    </source>
</evidence>
<comment type="caution">
    <text evidence="8">The sequence shown here is derived from an EMBL/GenBank/DDBJ whole genome shotgun (WGS) entry which is preliminary data.</text>
</comment>
<keyword evidence="4" id="KW-0233">DNA recombination</keyword>
<dbReference type="InterPro" id="IPR011010">
    <property type="entry name" value="DNA_brk_join_enz"/>
</dbReference>
<dbReference type="InterPro" id="IPR002104">
    <property type="entry name" value="Integrase_catalytic"/>
</dbReference>
<dbReference type="InterPro" id="IPR025269">
    <property type="entry name" value="SAM-like_dom"/>
</dbReference>
<dbReference type="GO" id="GO:0003677">
    <property type="term" value="F:DNA binding"/>
    <property type="evidence" value="ECO:0007669"/>
    <property type="project" value="UniProtKB-UniRule"/>
</dbReference>
<sequence length="351" mass="39825">MTVRPRGNGYQADLMLNGTRYRPVFTTEAAAVTWESEARLAAKLGKPIPQPTVDTLGNRGTALKTLDDFYKLVKKERWASRKSGDKLARNAEIFIEWKGKSTPVKDIVSRDLYNYANYCREDLGNDNATINRKMSSVKVLLKKAVHEGVITMVPYIEKFKETSLGSVDFLDFGEEEPMIRLLDHKGFQRITQLVIFLIDTGARINEAKKLTFDDVTERHVILRDRKSGRTSYIPPTARVKAVLAQCRIDSKDPECPFGDIHLDTARRKLNEIYEKLGGKYAKFTQPFHVLRHTCASRLAMRGIDAKRIMDYMDHSNLSVTQRYMKLSPTALDDVAAALEPATPKLQLVIND</sequence>
<proteinExistence type="inferred from homology"/>
<evidence type="ECO:0000259" key="6">
    <source>
        <dbReference type="PROSITE" id="PS51898"/>
    </source>
</evidence>
<keyword evidence="3 5" id="KW-0238">DNA-binding</keyword>
<evidence type="ECO:0000256" key="3">
    <source>
        <dbReference type="ARBA" id="ARBA00023125"/>
    </source>
</evidence>
<dbReference type="PROSITE" id="PS51898">
    <property type="entry name" value="TYR_RECOMBINASE"/>
    <property type="match status" value="1"/>
</dbReference>
<organism evidence="8 9">
    <name type="scientific">Rhizobium fredii</name>
    <name type="common">Sinorhizobium fredii</name>
    <dbReference type="NCBI Taxonomy" id="380"/>
    <lineage>
        <taxon>Bacteria</taxon>
        <taxon>Pseudomonadati</taxon>
        <taxon>Pseudomonadota</taxon>
        <taxon>Alphaproteobacteria</taxon>
        <taxon>Hyphomicrobiales</taxon>
        <taxon>Rhizobiaceae</taxon>
        <taxon>Sinorhizobium/Ensifer group</taxon>
        <taxon>Sinorhizobium</taxon>
    </lineage>
</organism>
<evidence type="ECO:0000256" key="2">
    <source>
        <dbReference type="ARBA" id="ARBA00022908"/>
    </source>
</evidence>
<protein>
    <recommendedName>
        <fullName evidence="10">Integrase</fullName>
    </recommendedName>
</protein>
<dbReference type="GO" id="GO:0006310">
    <property type="term" value="P:DNA recombination"/>
    <property type="evidence" value="ECO:0007669"/>
    <property type="project" value="UniProtKB-KW"/>
</dbReference>
<dbReference type="PROSITE" id="PS51900">
    <property type="entry name" value="CB"/>
    <property type="match status" value="1"/>
</dbReference>
<dbReference type="CDD" id="cd00796">
    <property type="entry name" value="INT_Rci_Hp1_C"/>
    <property type="match status" value="1"/>
</dbReference>
<accession>A0A2A6LSS0</accession>
<keyword evidence="2" id="KW-0229">DNA integration</keyword>
<evidence type="ECO:0008006" key="10">
    <source>
        <dbReference type="Google" id="ProtNLM"/>
    </source>
</evidence>
<dbReference type="Proteomes" id="UP000220353">
    <property type="component" value="Unassembled WGS sequence"/>
</dbReference>
<evidence type="ECO:0000256" key="4">
    <source>
        <dbReference type="ARBA" id="ARBA00023172"/>
    </source>
</evidence>
<feature type="domain" description="Core-binding (CB)" evidence="7">
    <location>
        <begin position="60"/>
        <end position="145"/>
    </location>
</feature>
<gene>
    <name evidence="8" type="ORF">CO661_24000</name>
</gene>
<evidence type="ECO:0000259" key="7">
    <source>
        <dbReference type="PROSITE" id="PS51900"/>
    </source>
</evidence>
<dbReference type="Gene3D" id="1.10.150.130">
    <property type="match status" value="1"/>
</dbReference>
<dbReference type="PANTHER" id="PTHR30349:SF64">
    <property type="entry name" value="PROPHAGE INTEGRASE INTD-RELATED"/>
    <property type="match status" value="1"/>
</dbReference>
<dbReference type="Pfam" id="PF13102">
    <property type="entry name" value="Phage_int_SAM_5"/>
    <property type="match status" value="1"/>
</dbReference>
<dbReference type="AlphaFoldDB" id="A0A2A6LSS0"/>
<feature type="domain" description="Tyr recombinase" evidence="6">
    <location>
        <begin position="168"/>
        <end position="336"/>
    </location>
</feature>
<dbReference type="Pfam" id="PF00589">
    <property type="entry name" value="Phage_integrase"/>
    <property type="match status" value="1"/>
</dbReference>
<reference evidence="8 9" key="1">
    <citation type="submission" date="2017-09" db="EMBL/GenBank/DDBJ databases">
        <title>Comparative genomics of rhizobia isolated from Phaseolus vulgaris in China.</title>
        <authorList>
            <person name="Tong W."/>
        </authorList>
    </citation>
    <scope>NUCLEOTIDE SEQUENCE [LARGE SCALE GENOMIC DNA]</scope>
    <source>
        <strain evidence="8 9">PCH1</strain>
    </source>
</reference>
<dbReference type="Gene3D" id="1.10.443.10">
    <property type="entry name" value="Intergrase catalytic core"/>
    <property type="match status" value="1"/>
</dbReference>
<evidence type="ECO:0000313" key="9">
    <source>
        <dbReference type="Proteomes" id="UP000220353"/>
    </source>
</evidence>